<reference evidence="1" key="2">
    <citation type="journal article" date="2015" name="Fish Shellfish Immunol.">
        <title>Early steps in the European eel (Anguilla anguilla)-Vibrio vulnificus interaction in the gills: Role of the RtxA13 toxin.</title>
        <authorList>
            <person name="Callol A."/>
            <person name="Pajuelo D."/>
            <person name="Ebbesson L."/>
            <person name="Teles M."/>
            <person name="MacKenzie S."/>
            <person name="Amaro C."/>
        </authorList>
    </citation>
    <scope>NUCLEOTIDE SEQUENCE</scope>
</reference>
<organism evidence="1">
    <name type="scientific">Anguilla anguilla</name>
    <name type="common">European freshwater eel</name>
    <name type="synonym">Muraena anguilla</name>
    <dbReference type="NCBI Taxonomy" id="7936"/>
    <lineage>
        <taxon>Eukaryota</taxon>
        <taxon>Metazoa</taxon>
        <taxon>Chordata</taxon>
        <taxon>Craniata</taxon>
        <taxon>Vertebrata</taxon>
        <taxon>Euteleostomi</taxon>
        <taxon>Actinopterygii</taxon>
        <taxon>Neopterygii</taxon>
        <taxon>Teleostei</taxon>
        <taxon>Anguilliformes</taxon>
        <taxon>Anguillidae</taxon>
        <taxon>Anguilla</taxon>
    </lineage>
</organism>
<sequence>MLFPISFRNEISATFIHNKKNSKKRSHYKSCISRLHGIPFSSSKTLGLFELARQKEKMFKNKRHGETNMLN</sequence>
<dbReference type="AlphaFoldDB" id="A0A0E9RTW1"/>
<accession>A0A0E9RTW1</accession>
<dbReference type="EMBL" id="GBXM01076016">
    <property type="protein sequence ID" value="JAH32561.1"/>
    <property type="molecule type" value="Transcribed_RNA"/>
</dbReference>
<protein>
    <submittedName>
        <fullName evidence="1">Uncharacterized protein</fullName>
    </submittedName>
</protein>
<reference evidence="1" key="1">
    <citation type="submission" date="2014-11" db="EMBL/GenBank/DDBJ databases">
        <authorList>
            <person name="Amaro Gonzalez C."/>
        </authorList>
    </citation>
    <scope>NUCLEOTIDE SEQUENCE</scope>
</reference>
<proteinExistence type="predicted"/>
<evidence type="ECO:0000313" key="1">
    <source>
        <dbReference type="EMBL" id="JAH32561.1"/>
    </source>
</evidence>
<name>A0A0E9RTW1_ANGAN</name>